<dbReference type="GO" id="GO:0042597">
    <property type="term" value="C:periplasmic space"/>
    <property type="evidence" value="ECO:0007669"/>
    <property type="project" value="InterPro"/>
</dbReference>
<dbReference type="Gene3D" id="1.20.120.10">
    <property type="entry name" value="Cytochrome c/b562"/>
    <property type="match status" value="1"/>
</dbReference>
<evidence type="ECO:0000313" key="3">
    <source>
        <dbReference type="EMBL" id="BBB24748.1"/>
    </source>
</evidence>
<dbReference type="GO" id="GO:0005506">
    <property type="term" value="F:iron ion binding"/>
    <property type="evidence" value="ECO:0007669"/>
    <property type="project" value="InterPro"/>
</dbReference>
<organism evidence="3 4">
    <name type="scientific">Amphritea japonica ATCC BAA-1530</name>
    <dbReference type="NCBI Taxonomy" id="1278309"/>
    <lineage>
        <taxon>Bacteria</taxon>
        <taxon>Pseudomonadati</taxon>
        <taxon>Pseudomonadota</taxon>
        <taxon>Gammaproteobacteria</taxon>
        <taxon>Oceanospirillales</taxon>
        <taxon>Oceanospirillaceae</taxon>
        <taxon>Amphritea</taxon>
    </lineage>
</organism>
<evidence type="ECO:0000256" key="2">
    <source>
        <dbReference type="ARBA" id="ARBA00022729"/>
    </source>
</evidence>
<dbReference type="GO" id="GO:0022900">
    <property type="term" value="P:electron transport chain"/>
    <property type="evidence" value="ECO:0007669"/>
    <property type="project" value="InterPro"/>
</dbReference>
<keyword evidence="2" id="KW-0732">Signal</keyword>
<evidence type="ECO:0000313" key="4">
    <source>
        <dbReference type="Proteomes" id="UP000595663"/>
    </source>
</evidence>
<dbReference type="AlphaFoldDB" id="A0A7R6PJN8"/>
<dbReference type="Proteomes" id="UP000595663">
    <property type="component" value="Chromosome"/>
</dbReference>
<reference evidence="3 4" key="1">
    <citation type="journal article" date="2008" name="Int. J. Syst. Evol. Microbiol.">
        <title>Amphritea japonica sp. nov. and Amphritea balenae sp. nov., isolated from the sediment adjacent to sperm whale carcasses off Kagoshima, Japan.</title>
        <authorList>
            <person name="Miyazaki M."/>
            <person name="Nogi Y."/>
            <person name="Fujiwara Y."/>
            <person name="Kawato M."/>
            <person name="Nagahama T."/>
            <person name="Kubokawa K."/>
            <person name="Horikoshi K."/>
        </authorList>
    </citation>
    <scope>NUCLEOTIDE SEQUENCE [LARGE SCALE GENOMIC DNA]</scope>
    <source>
        <strain evidence="3 4">ATCC BAA-1530</strain>
    </source>
</reference>
<dbReference type="Pfam" id="PF07361">
    <property type="entry name" value="Cytochrom_B562"/>
    <property type="match status" value="1"/>
</dbReference>
<evidence type="ECO:0000256" key="1">
    <source>
        <dbReference type="ARBA" id="ARBA00005523"/>
    </source>
</evidence>
<comment type="similarity">
    <text evidence="1">Belongs to the cytochrome b562 family.</text>
</comment>
<dbReference type="InterPro" id="IPR009155">
    <property type="entry name" value="Cyt_b562"/>
</dbReference>
<dbReference type="KEGG" id="ajp:AMJAP_0149"/>
<name>A0A7R6PJN8_9GAMM</name>
<dbReference type="GO" id="GO:0020037">
    <property type="term" value="F:heme binding"/>
    <property type="evidence" value="ECO:0007669"/>
    <property type="project" value="InterPro"/>
</dbReference>
<gene>
    <name evidence="3" type="primary">cybC</name>
    <name evidence="3" type="ORF">AMJAP_0149</name>
</gene>
<dbReference type="GO" id="GO:0009055">
    <property type="term" value="F:electron transfer activity"/>
    <property type="evidence" value="ECO:0007669"/>
    <property type="project" value="InterPro"/>
</dbReference>
<keyword evidence="4" id="KW-1185">Reference proteome</keyword>
<dbReference type="EMBL" id="AP014545">
    <property type="protein sequence ID" value="BBB24748.1"/>
    <property type="molecule type" value="Genomic_DNA"/>
</dbReference>
<accession>A0A7R6PJN8</accession>
<dbReference type="SUPFAM" id="SSF47175">
    <property type="entry name" value="Cytochromes"/>
    <property type="match status" value="1"/>
</dbReference>
<proteinExistence type="inferred from homology"/>
<dbReference type="InterPro" id="IPR010980">
    <property type="entry name" value="Cyt_c/b562"/>
</dbReference>
<sequence>MIFEMSMITLLKKPLTALLLGLLLTSAASAGKLKPTMKEIRLHYTQAIEASDPAVFNQEIKLFLSELKTARNFNFSPERKVLSLEGLNKVQSLVSELPEATEANLTTLQAELKQVDQLRKEYHKKVKPGILDLLIDTLKEAMGV</sequence>
<protein>
    <submittedName>
        <fullName evidence="3">Soluble cytochrome b562</fullName>
    </submittedName>
</protein>